<dbReference type="SUPFAM" id="SSF48403">
    <property type="entry name" value="Ankyrin repeat"/>
    <property type="match status" value="1"/>
</dbReference>
<dbReference type="EMBL" id="OUUZ01000001">
    <property type="protein sequence ID" value="SPQ18531.1"/>
    <property type="molecule type" value="Genomic_DNA"/>
</dbReference>
<gene>
    <name evidence="1" type="ORF">TT172_LOCUS950</name>
</gene>
<reference evidence="1 2" key="1">
    <citation type="submission" date="2018-04" db="EMBL/GenBank/DDBJ databases">
        <authorList>
            <person name="Huttner S."/>
            <person name="Dainat J."/>
        </authorList>
    </citation>
    <scope>NUCLEOTIDE SEQUENCE [LARGE SCALE GENOMIC DNA]</scope>
</reference>
<dbReference type="AlphaFoldDB" id="A0A446B7P0"/>
<accession>A0A446B7P0</accession>
<sequence>MAEVLGVVASGIAVAQAAQTVGGVVLSLSRLWNEVKDVPDTIRDLLEELELAGKLVDATETELGIAGAAAAAVPQGDASLTGLQSLAIHRCRQVHKHLRDIVEDLAADIASSRRRKSLLAKGKAVLKKDALGNYEKRLQKALRFLDSAVQLHLASTIKRQPELITAGIAGIMAAQNSVALPQIAQARVKELLEDEEKTLKADNGVDVCLRPEMSSKQSSSRRSRKRYRSPLLGYWSFEYSETDGPKTSSYWLRISPPPWLLRKAWDLQVSLACAGWTAHLRQYAIIPKDSEIFVTIKTGTVERLLELFSQGLASPFCINPDGWSPLHYAMVYNWDFVEPLMRAGLDLFAENFKRSRPCDFLFTGMAKRAGAAGEVALQRLMLAKGVYDEACECHKNPWDSKMALKAAVLMLRSCELFDLFHTNVFPDLYRWPLIARAQLFSFYYRPFVDPKAVARLFHPDGRFRAEDLRYPLCLRGRTVFQFYAVTYFMVEFDEGRRDSISPPGPFQPDGYKRYWGRPNPARLVVREMVAALDPSDLSTPSSKSGNTVLMDGILLWREKLQCRYQRYCRRRRWKYLMRSVLRYWLEDLKESGQNLEEYGEAEAAAFRRREHVASRLTWPPRANGVKGSAEGGYRWKGFKYGPRPADWDLIWEWDPLVEELAGEFGACIEETPLALPGAWVEDDGDGSEEQFAKHKFFNHLGIIPPSSSIPGRTYCWFPNPVQAFGSGLRYTASQPTFTNPPPAPPLSLSTGGQIMSDHVALAFAFGATKGAGSAP</sequence>
<protein>
    <submittedName>
        <fullName evidence="1">Cc10f8cb-8329-4139-8b4e-cd68d3176932</fullName>
    </submittedName>
</protein>
<dbReference type="InterPro" id="IPR036770">
    <property type="entry name" value="Ankyrin_rpt-contain_sf"/>
</dbReference>
<evidence type="ECO:0000313" key="1">
    <source>
        <dbReference type="EMBL" id="SPQ18531.1"/>
    </source>
</evidence>
<proteinExistence type="predicted"/>
<evidence type="ECO:0000313" key="2">
    <source>
        <dbReference type="Proteomes" id="UP000289323"/>
    </source>
</evidence>
<name>A0A446B7P0_9PEZI</name>
<organism evidence="1 2">
    <name type="scientific">Thermothielavioides terrestris</name>
    <dbReference type="NCBI Taxonomy" id="2587410"/>
    <lineage>
        <taxon>Eukaryota</taxon>
        <taxon>Fungi</taxon>
        <taxon>Dikarya</taxon>
        <taxon>Ascomycota</taxon>
        <taxon>Pezizomycotina</taxon>
        <taxon>Sordariomycetes</taxon>
        <taxon>Sordariomycetidae</taxon>
        <taxon>Sordariales</taxon>
        <taxon>Chaetomiaceae</taxon>
        <taxon>Thermothielavioides</taxon>
    </lineage>
</organism>
<dbReference type="Proteomes" id="UP000289323">
    <property type="component" value="Unassembled WGS sequence"/>
</dbReference>